<gene>
    <name evidence="3" type="primary">gfo_2</name>
    <name evidence="3" type="ORF">KSP9073_00867</name>
</gene>
<dbReference type="SUPFAM" id="SSF55347">
    <property type="entry name" value="Glyceraldehyde-3-phosphate dehydrogenase-like, C-terminal domain"/>
    <property type="match status" value="1"/>
</dbReference>
<evidence type="ECO:0000313" key="4">
    <source>
        <dbReference type="Proteomes" id="UP000244934"/>
    </source>
</evidence>
<dbReference type="Proteomes" id="UP000244934">
    <property type="component" value="Unassembled WGS sequence"/>
</dbReference>
<dbReference type="InterPro" id="IPR055170">
    <property type="entry name" value="GFO_IDH_MocA-like_dom"/>
</dbReference>
<dbReference type="InterPro" id="IPR036291">
    <property type="entry name" value="NAD(P)-bd_dom_sf"/>
</dbReference>
<feature type="domain" description="GFO/IDH/MocA-like oxidoreductase" evidence="2">
    <location>
        <begin position="130"/>
        <end position="252"/>
    </location>
</feature>
<organism evidence="3 4">
    <name type="scientific">Kushneria phyllosphaerae</name>
    <dbReference type="NCBI Taxonomy" id="2100822"/>
    <lineage>
        <taxon>Bacteria</taxon>
        <taxon>Pseudomonadati</taxon>
        <taxon>Pseudomonadota</taxon>
        <taxon>Gammaproteobacteria</taxon>
        <taxon>Oceanospirillales</taxon>
        <taxon>Halomonadaceae</taxon>
        <taxon>Kushneria</taxon>
    </lineage>
</organism>
<dbReference type="InterPro" id="IPR052515">
    <property type="entry name" value="Gfo/Idh/MocA_Oxidoreductase"/>
</dbReference>
<name>A0A2R8CJ02_9GAMM</name>
<evidence type="ECO:0000313" key="3">
    <source>
        <dbReference type="EMBL" id="SPJ32865.1"/>
    </source>
</evidence>
<evidence type="ECO:0000259" key="2">
    <source>
        <dbReference type="Pfam" id="PF22725"/>
    </source>
</evidence>
<dbReference type="GO" id="GO:0047061">
    <property type="term" value="F:glucose-fructose oxidoreductase activity"/>
    <property type="evidence" value="ECO:0007669"/>
    <property type="project" value="UniProtKB-EC"/>
</dbReference>
<dbReference type="SUPFAM" id="SSF51735">
    <property type="entry name" value="NAD(P)-binding Rossmann-fold domains"/>
    <property type="match status" value="1"/>
</dbReference>
<evidence type="ECO:0000259" key="1">
    <source>
        <dbReference type="Pfam" id="PF01408"/>
    </source>
</evidence>
<dbReference type="Gene3D" id="3.40.50.720">
    <property type="entry name" value="NAD(P)-binding Rossmann-like Domain"/>
    <property type="match status" value="1"/>
</dbReference>
<protein>
    <submittedName>
        <fullName evidence="3">Glucose--fructose oxidoreductase</fullName>
        <ecNumber evidence="3">1.1.99.28</ecNumber>
    </submittedName>
</protein>
<feature type="domain" description="Gfo/Idh/MocA-like oxidoreductase N-terminal" evidence="1">
    <location>
        <begin position="3"/>
        <end position="117"/>
    </location>
</feature>
<dbReference type="EC" id="1.1.99.28" evidence="3"/>
<dbReference type="PANTHER" id="PTHR43249">
    <property type="entry name" value="UDP-N-ACETYL-2-AMINO-2-DEOXY-D-GLUCURONATE OXIDASE"/>
    <property type="match status" value="1"/>
</dbReference>
<dbReference type="EMBL" id="ONZI01000001">
    <property type="protein sequence ID" value="SPJ32865.1"/>
    <property type="molecule type" value="Genomic_DNA"/>
</dbReference>
<reference evidence="4" key="1">
    <citation type="submission" date="2018-03" db="EMBL/GenBank/DDBJ databases">
        <authorList>
            <person name="Navarro De La Torre S."/>
        </authorList>
    </citation>
    <scope>NUCLEOTIDE SEQUENCE [LARGE SCALE GENOMIC DNA]</scope>
    <source>
        <strain evidence="4">EAod3</strain>
    </source>
</reference>
<dbReference type="Pfam" id="PF22725">
    <property type="entry name" value="GFO_IDH_MocA_C3"/>
    <property type="match status" value="1"/>
</dbReference>
<accession>A0A2R8CJ02</accession>
<dbReference type="AlphaFoldDB" id="A0A2R8CJ02"/>
<dbReference type="PANTHER" id="PTHR43249:SF1">
    <property type="entry name" value="D-GLUCOSIDE 3-DEHYDROGENASE"/>
    <property type="match status" value="1"/>
</dbReference>
<dbReference type="OrthoDB" id="9774191at2"/>
<sequence length="366" mass="39511">MTLRTAIIGTGKVGHLHARALQTLGLSDFVAACGRRLGSAQTFAENYAIAAYTDIATMILEQRVDVVCICTPHPTHRDVALQAIAAGAHVIIEKPLAMSVAECDDILDAATAANRQVGTIVQRRYYAPCQRIAEAIKSGKIGIPVLGSATLLGWRDQKYYDSDAWRGTWEGEGGGVLVNQAPHQLDLLLWYMGEATEVYGVWRNFNHDYIEVDDTAVATVKFSSGGIASILVSNSQNPALYGKVHIHGSNGASVGVQTDGGGMFIAGMSSITQAPYNDLWTVPGEEEITTRVRQQDEETFFNVDPVDHFHALQIGRFLESVAHGTAVDIDGEAGRNTVALIEAIYESSRTGLPVPLSPRRSGEFNK</sequence>
<dbReference type="InterPro" id="IPR000683">
    <property type="entry name" value="Gfo/Idh/MocA-like_OxRdtase_N"/>
</dbReference>
<keyword evidence="3" id="KW-0560">Oxidoreductase</keyword>
<proteinExistence type="predicted"/>
<dbReference type="Gene3D" id="3.30.360.10">
    <property type="entry name" value="Dihydrodipicolinate Reductase, domain 2"/>
    <property type="match status" value="1"/>
</dbReference>
<keyword evidence="4" id="KW-1185">Reference proteome</keyword>
<dbReference type="GO" id="GO:0000166">
    <property type="term" value="F:nucleotide binding"/>
    <property type="evidence" value="ECO:0007669"/>
    <property type="project" value="InterPro"/>
</dbReference>
<dbReference type="Pfam" id="PF01408">
    <property type="entry name" value="GFO_IDH_MocA"/>
    <property type="match status" value="1"/>
</dbReference>
<dbReference type="RefSeq" id="WP_108841661.1">
    <property type="nucleotide sequence ID" value="NZ_ONZI01000001.1"/>
</dbReference>